<dbReference type="Gene3D" id="1.20.1070.10">
    <property type="entry name" value="Rhodopsin 7-helix transmembrane proteins"/>
    <property type="match status" value="1"/>
</dbReference>
<keyword evidence="3 9" id="KW-1133">Transmembrane helix</keyword>
<feature type="domain" description="G-protein coupled receptors family 1 profile" evidence="10">
    <location>
        <begin position="35"/>
        <end position="303"/>
    </location>
</feature>
<feature type="transmembrane region" description="Helical" evidence="9">
    <location>
        <begin position="20"/>
        <end position="44"/>
    </location>
</feature>
<dbReference type="GO" id="GO:0005886">
    <property type="term" value="C:plasma membrane"/>
    <property type="evidence" value="ECO:0007669"/>
    <property type="project" value="TreeGrafter"/>
</dbReference>
<accession>R7V689</accession>
<reference evidence="13" key="1">
    <citation type="submission" date="2012-12" db="EMBL/GenBank/DDBJ databases">
        <authorList>
            <person name="Hellsten U."/>
            <person name="Grimwood J."/>
            <person name="Chapman J.A."/>
            <person name="Shapiro H."/>
            <person name="Aerts A."/>
            <person name="Otillar R.P."/>
            <person name="Terry A.Y."/>
            <person name="Boore J.L."/>
            <person name="Simakov O."/>
            <person name="Marletaz F."/>
            <person name="Cho S.-J."/>
            <person name="Edsinger-Gonzales E."/>
            <person name="Havlak P."/>
            <person name="Kuo D.-H."/>
            <person name="Larsson T."/>
            <person name="Lv J."/>
            <person name="Arendt D."/>
            <person name="Savage R."/>
            <person name="Osoegawa K."/>
            <person name="de Jong P."/>
            <person name="Lindberg D.R."/>
            <person name="Seaver E.C."/>
            <person name="Weisblat D.A."/>
            <person name="Putnam N.H."/>
            <person name="Grigoriev I.V."/>
            <person name="Rokhsar D.S."/>
        </authorList>
    </citation>
    <scope>NUCLEOTIDE SEQUENCE</scope>
    <source>
        <strain evidence="13">I ESC-2004</strain>
    </source>
</reference>
<dbReference type="EnsemblMetazoa" id="CapteT63765">
    <property type="protein sequence ID" value="CapteP63765"/>
    <property type="gene ID" value="CapteG63765"/>
</dbReference>
<dbReference type="AlphaFoldDB" id="R7V689"/>
<dbReference type="STRING" id="283909.R7V689"/>
<dbReference type="Proteomes" id="UP000014760">
    <property type="component" value="Unassembled WGS sequence"/>
</dbReference>
<dbReference type="OMA" id="FTMIIAY"/>
<evidence type="ECO:0000256" key="6">
    <source>
        <dbReference type="ARBA" id="ARBA00023170"/>
    </source>
</evidence>
<keyword evidence="6 8" id="KW-0675">Receptor</keyword>
<evidence type="ECO:0000256" key="4">
    <source>
        <dbReference type="ARBA" id="ARBA00023040"/>
    </source>
</evidence>
<dbReference type="EMBL" id="AMQN01004863">
    <property type="status" value="NOT_ANNOTATED_CDS"/>
    <property type="molecule type" value="Genomic_DNA"/>
</dbReference>
<feature type="transmembrane region" description="Helical" evidence="9">
    <location>
        <begin position="191"/>
        <end position="209"/>
    </location>
</feature>
<dbReference type="SUPFAM" id="SSF81321">
    <property type="entry name" value="Family A G protein-coupled receptor-like"/>
    <property type="match status" value="1"/>
</dbReference>
<name>R7V689_CAPTE</name>
<organism evidence="11">
    <name type="scientific">Capitella teleta</name>
    <name type="common">Polychaete worm</name>
    <dbReference type="NCBI Taxonomy" id="283909"/>
    <lineage>
        <taxon>Eukaryota</taxon>
        <taxon>Metazoa</taxon>
        <taxon>Spiralia</taxon>
        <taxon>Lophotrochozoa</taxon>
        <taxon>Annelida</taxon>
        <taxon>Polychaeta</taxon>
        <taxon>Sedentaria</taxon>
        <taxon>Scolecida</taxon>
        <taxon>Capitellidae</taxon>
        <taxon>Capitella</taxon>
    </lineage>
</organism>
<comment type="subcellular location">
    <subcellularLocation>
        <location evidence="1">Membrane</location>
        <topology evidence="1">Multi-pass membrane protein</topology>
    </subcellularLocation>
</comment>
<proteinExistence type="inferred from homology"/>
<dbReference type="GO" id="GO:0004930">
    <property type="term" value="F:G protein-coupled receptor activity"/>
    <property type="evidence" value="ECO:0007669"/>
    <property type="project" value="UniProtKB-KW"/>
</dbReference>
<dbReference type="EMBL" id="KB294550">
    <property type="protein sequence ID" value="ELU14378.1"/>
    <property type="molecule type" value="Genomic_DNA"/>
</dbReference>
<keyword evidence="13" id="KW-1185">Reference proteome</keyword>
<evidence type="ECO:0000256" key="9">
    <source>
        <dbReference type="SAM" id="Phobius"/>
    </source>
</evidence>
<evidence type="ECO:0000313" key="12">
    <source>
        <dbReference type="EnsemblMetazoa" id="CapteP63765"/>
    </source>
</evidence>
<keyword evidence="2 8" id="KW-0812">Transmembrane</keyword>
<evidence type="ECO:0000256" key="8">
    <source>
        <dbReference type="RuleBase" id="RU000688"/>
    </source>
</evidence>
<dbReference type="PROSITE" id="PS00237">
    <property type="entry name" value="G_PROTEIN_RECEP_F1_1"/>
    <property type="match status" value="1"/>
</dbReference>
<feature type="non-terminal residue" evidence="11">
    <location>
        <position position="318"/>
    </location>
</feature>
<keyword evidence="4 8" id="KW-0297">G-protein coupled receptor</keyword>
<evidence type="ECO:0000256" key="3">
    <source>
        <dbReference type="ARBA" id="ARBA00022989"/>
    </source>
</evidence>
<dbReference type="PRINTS" id="PR00237">
    <property type="entry name" value="GPCRRHODOPSN"/>
</dbReference>
<keyword evidence="5 9" id="KW-0472">Membrane</keyword>
<gene>
    <name evidence="11" type="ORF">CAPTEDRAFT_63765</name>
</gene>
<evidence type="ECO:0000256" key="2">
    <source>
        <dbReference type="ARBA" id="ARBA00022692"/>
    </source>
</evidence>
<dbReference type="InterPro" id="IPR017452">
    <property type="entry name" value="GPCR_Rhodpsn_7TM"/>
</dbReference>
<reference evidence="11 13" key="2">
    <citation type="journal article" date="2013" name="Nature">
        <title>Insights into bilaterian evolution from three spiralian genomes.</title>
        <authorList>
            <person name="Simakov O."/>
            <person name="Marletaz F."/>
            <person name="Cho S.J."/>
            <person name="Edsinger-Gonzales E."/>
            <person name="Havlak P."/>
            <person name="Hellsten U."/>
            <person name="Kuo D.H."/>
            <person name="Larsson T."/>
            <person name="Lv J."/>
            <person name="Arendt D."/>
            <person name="Savage R."/>
            <person name="Osoegawa K."/>
            <person name="de Jong P."/>
            <person name="Grimwood J."/>
            <person name="Chapman J.A."/>
            <person name="Shapiro H."/>
            <person name="Aerts A."/>
            <person name="Otillar R.P."/>
            <person name="Terry A.Y."/>
            <person name="Boore J.L."/>
            <person name="Grigoriev I.V."/>
            <person name="Lindberg D.R."/>
            <person name="Seaver E.C."/>
            <person name="Weisblat D.A."/>
            <person name="Putnam N.H."/>
            <person name="Rokhsar D.S."/>
        </authorList>
    </citation>
    <scope>NUCLEOTIDE SEQUENCE</scope>
    <source>
        <strain evidence="11 13">I ESC-2004</strain>
    </source>
</reference>
<dbReference type="EMBL" id="AMQN01004864">
    <property type="status" value="NOT_ANNOTATED_CDS"/>
    <property type="molecule type" value="Genomic_DNA"/>
</dbReference>
<evidence type="ECO:0000313" key="11">
    <source>
        <dbReference type="EMBL" id="ELU14378.1"/>
    </source>
</evidence>
<dbReference type="HOGENOM" id="CLU_009579_6_4_1"/>
<feature type="transmembrane region" description="Helical" evidence="9">
    <location>
        <begin position="136"/>
        <end position="157"/>
    </location>
</feature>
<dbReference type="InterPro" id="IPR000276">
    <property type="entry name" value="GPCR_Rhodpsn"/>
</dbReference>
<dbReference type="PANTHER" id="PTHR24243">
    <property type="entry name" value="G-PROTEIN COUPLED RECEPTOR"/>
    <property type="match status" value="1"/>
</dbReference>
<dbReference type="OrthoDB" id="10037617at2759"/>
<feature type="transmembrane region" description="Helical" evidence="9">
    <location>
        <begin position="97"/>
        <end position="115"/>
    </location>
</feature>
<evidence type="ECO:0000256" key="1">
    <source>
        <dbReference type="ARBA" id="ARBA00004141"/>
    </source>
</evidence>
<evidence type="ECO:0000256" key="5">
    <source>
        <dbReference type="ARBA" id="ARBA00023136"/>
    </source>
</evidence>
<evidence type="ECO:0000313" key="13">
    <source>
        <dbReference type="Proteomes" id="UP000014760"/>
    </source>
</evidence>
<dbReference type="PRINTS" id="PR01157">
    <property type="entry name" value="P2YPURNOCPTR"/>
</dbReference>
<dbReference type="Pfam" id="PF00001">
    <property type="entry name" value="7tm_1"/>
    <property type="match status" value="1"/>
</dbReference>
<feature type="transmembrane region" description="Helical" evidence="9">
    <location>
        <begin position="284"/>
        <end position="306"/>
    </location>
</feature>
<evidence type="ECO:0000259" key="10">
    <source>
        <dbReference type="PROSITE" id="PS50262"/>
    </source>
</evidence>
<dbReference type="SMART" id="SM01381">
    <property type="entry name" value="7TM_GPCR_Srsx"/>
    <property type="match status" value="1"/>
</dbReference>
<dbReference type="PANTHER" id="PTHR24243:SF224">
    <property type="entry name" value="G-PROTEIN COUPLED RECEPTOR 19-RELATED"/>
    <property type="match status" value="1"/>
</dbReference>
<keyword evidence="7 8" id="KW-0807">Transducer</keyword>
<feature type="transmembrane region" description="Helical" evidence="9">
    <location>
        <begin position="245"/>
        <end position="264"/>
    </location>
</feature>
<evidence type="ECO:0000256" key="7">
    <source>
        <dbReference type="ARBA" id="ARBA00023224"/>
    </source>
</evidence>
<reference evidence="12" key="3">
    <citation type="submission" date="2015-06" db="UniProtKB">
        <authorList>
            <consortium name="EnsemblMetazoa"/>
        </authorList>
    </citation>
    <scope>IDENTIFICATION</scope>
</reference>
<sequence>MSSISNLTLDPAASQIAISLVSFLFCVIELIGGLGNLLVIYVVLIDPKMRRSATNLFIMNLAVSDFVILAIGVPDIVQFMLNRGWVLGVVTCKMHRYIMVASLYASIMTLTAVCVERYIAIVHPIKAHILCSRRRVLCAIAVIWPAALILSLHVPVFNRLMSPPGLNVQLCVQVFPVNHKVMSALFKGVEFLLFFLAPIVSQVVLYGIVSRRLFAGSKSLHRKQTIRRDGVEKEKDADAIRARKGVVKMLIATVVVYFLSYAPAQVPLFYNLLSSKPFKANWPFLVLIMTLAHANSAANPILYAIFSQNFRRKFRSIL</sequence>
<feature type="transmembrane region" description="Helical" evidence="9">
    <location>
        <begin position="56"/>
        <end position="77"/>
    </location>
</feature>
<protein>
    <recommendedName>
        <fullName evidence="10">G-protein coupled receptors family 1 profile domain-containing protein</fullName>
    </recommendedName>
</protein>
<dbReference type="PROSITE" id="PS50262">
    <property type="entry name" value="G_PROTEIN_RECEP_F1_2"/>
    <property type="match status" value="1"/>
</dbReference>
<comment type="similarity">
    <text evidence="8">Belongs to the G-protein coupled receptor 1 family.</text>
</comment>